<evidence type="ECO:0000256" key="5">
    <source>
        <dbReference type="ARBA" id="ARBA00012029"/>
    </source>
</evidence>
<comment type="catalytic activity">
    <reaction evidence="1">
        <text>Hydrolytically removes 5'-nucleotides successively from the 3'-hydroxy termini of 3'-hydroxy-terminated oligonucleotides.</text>
        <dbReference type="EC" id="3.1.4.1"/>
    </reaction>
</comment>
<feature type="domain" description="VRR-NUC" evidence="11">
    <location>
        <begin position="425"/>
        <end position="536"/>
    </location>
</feature>
<dbReference type="InterPro" id="IPR049125">
    <property type="entry name" value="FAN1-like_WH"/>
</dbReference>
<dbReference type="STRING" id="693.AKJ17_06275"/>
<evidence type="ECO:0000256" key="8">
    <source>
        <dbReference type="ARBA" id="ARBA00022801"/>
    </source>
</evidence>
<evidence type="ECO:0000256" key="7">
    <source>
        <dbReference type="ARBA" id="ARBA00022723"/>
    </source>
</evidence>
<gene>
    <name evidence="12" type="ORF">AKJ17_06275</name>
</gene>
<dbReference type="GO" id="GO:0046872">
    <property type="term" value="F:metal ion binding"/>
    <property type="evidence" value="ECO:0007669"/>
    <property type="project" value="UniProtKB-KW"/>
</dbReference>
<accession>A0A0M0HR30</accession>
<comment type="cofactor">
    <cofactor evidence="3">
        <name>Mg(2+)</name>
        <dbReference type="ChEBI" id="CHEBI:18420"/>
    </cofactor>
</comment>
<dbReference type="Pfam" id="PF21315">
    <property type="entry name" value="FAN1_HTH"/>
    <property type="match status" value="1"/>
</dbReference>
<keyword evidence="10" id="KW-0464">Manganese</keyword>
<dbReference type="SMART" id="SM00990">
    <property type="entry name" value="VRR_NUC"/>
    <property type="match status" value="1"/>
</dbReference>
<sequence length="536" mass="63239">MDNPVTLTPDYYLDNFQKLIDHALQWYPDLLKRDEHEWLAKFNQLDRQSQCLLVRLYSRRGCWFRSDKVNYAEIPDKDACLQALVDNEFIAINPNLDTHTLASRLLTKPEICVLFPAVNRSLKKDQLIESLPNIAFSQFDAIEFDVIQLNSEHMIDVLLTLFFANTHQDLSQFVLDDLGLHQFEKYELSKKRRFFSSREQIDQLLHLGALTEEYALSDRKCPHTLDDLYQRMPASVEHTYIERKRQHMLNDIARDFERLGEYPKALFLFQQTHLPPSRERQARIFDKLNQDTSFSDVVTEILANPTNIAELEVAHKLNQRVQRKRGLKVARAPKPKCHEYRIELDLSAERVELAAKAYFESQGWTVYYAENHFLNGLLGLAFWELFFAPVEGAFINAYQHKPLDLYHADFITKRQKLFDETLDKISTHGLNALKAQWEEKRNISNPFVHWGVFEPELIDYADATIPRKTLIELFRVQFSDLKLYRNGMPDLIAFKNDEYRWIEVKGPGDKLQDNQWRWIKEFERLDVPFSVCYINQ</sequence>
<organism evidence="12 13">
    <name type="scientific">Vibrio nereis</name>
    <dbReference type="NCBI Taxonomy" id="693"/>
    <lineage>
        <taxon>Bacteria</taxon>
        <taxon>Pseudomonadati</taxon>
        <taxon>Pseudomonadota</taxon>
        <taxon>Gammaproteobacteria</taxon>
        <taxon>Vibrionales</taxon>
        <taxon>Vibrionaceae</taxon>
        <taxon>Vibrio</taxon>
    </lineage>
</organism>
<dbReference type="Proteomes" id="UP000037515">
    <property type="component" value="Unassembled WGS sequence"/>
</dbReference>
<evidence type="ECO:0000256" key="4">
    <source>
        <dbReference type="ARBA" id="ARBA00005533"/>
    </source>
</evidence>
<evidence type="ECO:0000256" key="1">
    <source>
        <dbReference type="ARBA" id="ARBA00000983"/>
    </source>
</evidence>
<dbReference type="PATRIC" id="fig|693.5.peg.1281"/>
<dbReference type="InterPro" id="IPR011856">
    <property type="entry name" value="tRNA_endonuc-like_dom_sf"/>
</dbReference>
<dbReference type="GO" id="GO:0003676">
    <property type="term" value="F:nucleic acid binding"/>
    <property type="evidence" value="ECO:0007669"/>
    <property type="project" value="InterPro"/>
</dbReference>
<reference evidence="13" key="1">
    <citation type="submission" date="2015-08" db="EMBL/GenBank/DDBJ databases">
        <title>Vibrio galatheae sp. nov., a novel member of the Vibrionaceae family isolated from the Solomon Islands.</title>
        <authorList>
            <person name="Giubergia S."/>
            <person name="Machado H."/>
            <person name="Mateiu R.V."/>
            <person name="Gram L."/>
        </authorList>
    </citation>
    <scope>NUCLEOTIDE SEQUENCE [LARGE SCALE GENOMIC DNA]</scope>
    <source>
        <strain evidence="13">DSM 19584</strain>
    </source>
</reference>
<dbReference type="PANTHER" id="PTHR15749:SF4">
    <property type="entry name" value="FANCONI-ASSOCIATED NUCLEASE 1"/>
    <property type="match status" value="1"/>
</dbReference>
<evidence type="ECO:0000313" key="13">
    <source>
        <dbReference type="Proteomes" id="UP000037515"/>
    </source>
</evidence>
<comment type="cofactor">
    <cofactor evidence="2">
        <name>Mn(2+)</name>
        <dbReference type="ChEBI" id="CHEBI:29035"/>
    </cofactor>
</comment>
<dbReference type="EMBL" id="LHPJ01000005">
    <property type="protein sequence ID" value="KOO04509.1"/>
    <property type="molecule type" value="Genomic_DNA"/>
</dbReference>
<dbReference type="InterPro" id="IPR033315">
    <property type="entry name" value="Fan1-like"/>
</dbReference>
<evidence type="ECO:0000256" key="10">
    <source>
        <dbReference type="ARBA" id="ARBA00023211"/>
    </source>
</evidence>
<dbReference type="OrthoDB" id="9803913at2"/>
<keyword evidence="9" id="KW-0460">Magnesium</keyword>
<keyword evidence="13" id="KW-1185">Reference proteome</keyword>
<keyword evidence="7" id="KW-0479">Metal-binding</keyword>
<dbReference type="Pfam" id="PF08774">
    <property type="entry name" value="VRR_NUC"/>
    <property type="match status" value="1"/>
</dbReference>
<evidence type="ECO:0000256" key="3">
    <source>
        <dbReference type="ARBA" id="ARBA00001946"/>
    </source>
</evidence>
<evidence type="ECO:0000256" key="9">
    <source>
        <dbReference type="ARBA" id="ARBA00022842"/>
    </source>
</evidence>
<dbReference type="AlphaFoldDB" id="A0A0M0HR30"/>
<dbReference type="InterPro" id="IPR014883">
    <property type="entry name" value="VRR_NUC"/>
</dbReference>
<dbReference type="EC" id="3.1.4.1" evidence="5"/>
<evidence type="ECO:0000256" key="6">
    <source>
        <dbReference type="ARBA" id="ARBA00022722"/>
    </source>
</evidence>
<evidence type="ECO:0000259" key="11">
    <source>
        <dbReference type="SMART" id="SM00990"/>
    </source>
</evidence>
<comment type="similarity">
    <text evidence="4">Belongs to the FAN1 family.</text>
</comment>
<dbReference type="RefSeq" id="WP_053394921.1">
    <property type="nucleotide sequence ID" value="NZ_LHPJ01000005.1"/>
</dbReference>
<keyword evidence="6" id="KW-0540">Nuclease</keyword>
<comment type="caution">
    <text evidence="12">The sequence shown here is derived from an EMBL/GenBank/DDBJ whole genome shotgun (WGS) entry which is preliminary data.</text>
</comment>
<dbReference type="GO" id="GO:0036297">
    <property type="term" value="P:interstrand cross-link repair"/>
    <property type="evidence" value="ECO:0007669"/>
    <property type="project" value="InterPro"/>
</dbReference>
<dbReference type="PANTHER" id="PTHR15749">
    <property type="entry name" value="FANCONI-ASSOCIATED NUCLEASE 1"/>
    <property type="match status" value="1"/>
</dbReference>
<keyword evidence="8" id="KW-0378">Hydrolase</keyword>
<evidence type="ECO:0000313" key="12">
    <source>
        <dbReference type="EMBL" id="KOO04509.1"/>
    </source>
</evidence>
<dbReference type="Gene3D" id="3.40.1350.10">
    <property type="match status" value="1"/>
</dbReference>
<protein>
    <recommendedName>
        <fullName evidence="5">phosphodiesterase I</fullName>
        <ecNumber evidence="5">3.1.4.1</ecNumber>
    </recommendedName>
</protein>
<dbReference type="GO" id="GO:0004528">
    <property type="term" value="F:phosphodiesterase I activity"/>
    <property type="evidence" value="ECO:0007669"/>
    <property type="project" value="UniProtKB-EC"/>
</dbReference>
<evidence type="ECO:0000256" key="2">
    <source>
        <dbReference type="ARBA" id="ARBA00001936"/>
    </source>
</evidence>
<proteinExistence type="inferred from homology"/>
<name>A0A0M0HR30_VIBNE</name>